<evidence type="ECO:0000313" key="3">
    <source>
        <dbReference type="Proteomes" id="UP000632222"/>
    </source>
</evidence>
<reference evidence="3" key="1">
    <citation type="journal article" date="2019" name="Int. J. Syst. Evol. Microbiol.">
        <title>The Global Catalogue of Microorganisms (GCM) 10K type strain sequencing project: providing services to taxonomists for standard genome sequencing and annotation.</title>
        <authorList>
            <consortium name="The Broad Institute Genomics Platform"/>
            <consortium name="The Broad Institute Genome Sequencing Center for Infectious Disease"/>
            <person name="Wu L."/>
            <person name="Ma J."/>
        </authorList>
    </citation>
    <scope>NUCLEOTIDE SEQUENCE [LARGE SCALE GENOMIC DNA]</scope>
    <source>
        <strain evidence="3">JCM 14370</strain>
    </source>
</reference>
<dbReference type="Proteomes" id="UP000632222">
    <property type="component" value="Unassembled WGS sequence"/>
</dbReference>
<comment type="caution">
    <text evidence="2">The sequence shown here is derived from an EMBL/GenBank/DDBJ whole genome shotgun (WGS) entry which is preliminary data.</text>
</comment>
<sequence length="872" mass="93607">MTHLTPFRTLLTAALMGAVVCLSGQGQAVQVDLPLLLQNQQATQLMVPLPTTLKGQTLSVVLQGWKSEGELQQGPPAGFRINHPKKLSASQNPILPISVQVTGDSDLTRLVLVFDVTGPQGKEQVEVVLQLPPRVRLEVQVPEGVTTLPGYTVQVPIHIHNTGVIPAHIHVELSLALQAVPDFELAPGAARTINLPIPTQATDQTLEIGLLTPTSTLRKKILLKGVKGTDAPYRVKIQMSAGTESGQPVGTQLRAEANLSESVRLSAAVALKGTALQSPSLLGGVGKTTVNYGAGPASGVAGSAGEGLYISGEPLSGLQVGAGWGTRTTSLRLGAKSAGREEQLYWSVAAHSDLAFTSPEFSASLQNSEWSWNSKFTPWQPTQWVSSLGYSGPGEGANARVAYGPAGWDVFLKGNLTLPDSQDRFSSQWNLQGNQWRDFQMTYSNRESDWSWMYRPDQQSEVQASYRIPLQDFTLQFNALVQMKGFALTGAELAGNASYTQGPLQLNLEGAVRSNTSGNLNLSGKYTTLLDAGELSLNGGVRTSWISGEWMVLPFAGINYRDVSGWVGTVSASKTREGINYIARLAYQFELAVPEQVTSWLNGSPAVDPSARTVRLEVQGTGFQPSLAGVALLGCGMIARTDANGKAKLQGFQGPCTITIDRNTLPPRTALPVNTLQTHPGDSLNVQLIPTFELEGKLEYEQTTLPIDPTPRRVRITLAGPDTFFKEVDMPSGDFEFKDLPIGEYTITVGEGRSIRKLLAPNQGPLVLTVPAPALPTLKKTTPPLRLSWQNLTVAAGSMAHLKVTSEGNIQKLVLRAQEWEQTQDCADQTSCETAFVVPSTPEGLLAVQLEVHFANGTVARRSAQLIVSPSP</sequence>
<keyword evidence="1" id="KW-0732">Signal</keyword>
<proteinExistence type="predicted"/>
<feature type="chain" id="PRO_5047519184" description="Carboxypeptidase regulatory-like domain-containing protein" evidence="1">
    <location>
        <begin position="29"/>
        <end position="872"/>
    </location>
</feature>
<protein>
    <recommendedName>
        <fullName evidence="4">Carboxypeptidase regulatory-like domain-containing protein</fullName>
    </recommendedName>
</protein>
<evidence type="ECO:0000256" key="1">
    <source>
        <dbReference type="SAM" id="SignalP"/>
    </source>
</evidence>
<dbReference type="RefSeq" id="WP_189001585.1">
    <property type="nucleotide sequence ID" value="NZ_BMOD01000003.1"/>
</dbReference>
<name>A0ABQ2CWP1_9DEIO</name>
<dbReference type="EMBL" id="BMOD01000003">
    <property type="protein sequence ID" value="GGJ28359.1"/>
    <property type="molecule type" value="Genomic_DNA"/>
</dbReference>
<gene>
    <name evidence="2" type="ORF">GCM10008938_13040</name>
</gene>
<keyword evidence="3" id="KW-1185">Reference proteome</keyword>
<accession>A0ABQ2CWP1</accession>
<evidence type="ECO:0000313" key="2">
    <source>
        <dbReference type="EMBL" id="GGJ28359.1"/>
    </source>
</evidence>
<feature type="signal peptide" evidence="1">
    <location>
        <begin position="1"/>
        <end position="28"/>
    </location>
</feature>
<evidence type="ECO:0008006" key="4">
    <source>
        <dbReference type="Google" id="ProtNLM"/>
    </source>
</evidence>
<organism evidence="2 3">
    <name type="scientific">Deinococcus roseus</name>
    <dbReference type="NCBI Taxonomy" id="392414"/>
    <lineage>
        <taxon>Bacteria</taxon>
        <taxon>Thermotogati</taxon>
        <taxon>Deinococcota</taxon>
        <taxon>Deinococci</taxon>
        <taxon>Deinococcales</taxon>
        <taxon>Deinococcaceae</taxon>
        <taxon>Deinococcus</taxon>
    </lineage>
</organism>